<keyword evidence="3" id="KW-1185">Reference proteome</keyword>
<dbReference type="InterPro" id="IPR051797">
    <property type="entry name" value="TrmB-like"/>
</dbReference>
<feature type="domain" description="HTH luxR-type" evidence="1">
    <location>
        <begin position="261"/>
        <end position="326"/>
    </location>
</feature>
<name>A0A919H002_9ACTN</name>
<sequence>MLAVLGLKTTSEAVYREMLADPLGGVSDLCARLGMPEAAVREALDELADLQLLRASRDMPGAMRAVSPEVGLELILRRQEEDVLRRQQELARSKAAAARAVAEYADLRPNVQADTTERLVGLDAIQGKLEVLAKETSRECLAVMPGGAQSQASLDASRPLDEDAMHRGVAVLTLYQDSVRNDPATLAYARWMTQEGGLVRTHPTLPPRMLVFDREVAFVPVDPANTRLGALCTREPGIVASLTALFEQTWQSAVPLGADVPQDERTGLSPGERELLQLLASGMTDEGAGKRLGISLRTVRRQMAALMERLDASSRFEAGLKAAQRGWL</sequence>
<dbReference type="InterPro" id="IPR016032">
    <property type="entry name" value="Sig_transdc_resp-reg_C-effctor"/>
</dbReference>
<evidence type="ECO:0000313" key="3">
    <source>
        <dbReference type="Proteomes" id="UP000600026"/>
    </source>
</evidence>
<dbReference type="Proteomes" id="UP000600026">
    <property type="component" value="Unassembled WGS sequence"/>
</dbReference>
<dbReference type="PRINTS" id="PR00038">
    <property type="entry name" value="HTHLUXR"/>
</dbReference>
<dbReference type="PROSITE" id="PS50043">
    <property type="entry name" value="HTH_LUXR_2"/>
    <property type="match status" value="1"/>
</dbReference>
<dbReference type="PANTHER" id="PTHR34293">
    <property type="entry name" value="HTH-TYPE TRANSCRIPTIONAL REGULATOR TRMBL2"/>
    <property type="match status" value="1"/>
</dbReference>
<dbReference type="SMART" id="SM00421">
    <property type="entry name" value="HTH_LUXR"/>
    <property type="match status" value="1"/>
</dbReference>
<accession>A0A919H002</accession>
<reference evidence="2" key="1">
    <citation type="submission" date="2020-09" db="EMBL/GenBank/DDBJ databases">
        <title>Whole genome shotgun sequence of Streptomyces xanthophaeus NBRC 12829.</title>
        <authorList>
            <person name="Komaki H."/>
            <person name="Tamura T."/>
        </authorList>
    </citation>
    <scope>NUCLEOTIDE SEQUENCE</scope>
    <source>
        <strain evidence="2">NBRC 12829</strain>
    </source>
</reference>
<dbReference type="AlphaFoldDB" id="A0A919H002"/>
<dbReference type="InterPro" id="IPR000792">
    <property type="entry name" value="Tscrpt_reg_LuxR_C"/>
</dbReference>
<dbReference type="InterPro" id="IPR036388">
    <property type="entry name" value="WH-like_DNA-bd_sf"/>
</dbReference>
<gene>
    <name evidence="2" type="ORF">Sxan_54570</name>
</gene>
<dbReference type="RefSeq" id="WP_031147534.1">
    <property type="nucleotide sequence ID" value="NZ_BNEE01000006.1"/>
</dbReference>
<dbReference type="GO" id="GO:0006355">
    <property type="term" value="P:regulation of DNA-templated transcription"/>
    <property type="evidence" value="ECO:0007669"/>
    <property type="project" value="InterPro"/>
</dbReference>
<evidence type="ECO:0000259" key="1">
    <source>
        <dbReference type="PROSITE" id="PS50043"/>
    </source>
</evidence>
<comment type="caution">
    <text evidence="2">The sequence shown here is derived from an EMBL/GenBank/DDBJ whole genome shotgun (WGS) entry which is preliminary data.</text>
</comment>
<dbReference type="PANTHER" id="PTHR34293:SF1">
    <property type="entry name" value="HTH-TYPE TRANSCRIPTIONAL REGULATOR TRMBL2"/>
    <property type="match status" value="1"/>
</dbReference>
<proteinExistence type="predicted"/>
<organism evidence="2 3">
    <name type="scientific">Streptomyces xanthophaeus</name>
    <dbReference type="NCBI Taxonomy" id="67385"/>
    <lineage>
        <taxon>Bacteria</taxon>
        <taxon>Bacillati</taxon>
        <taxon>Actinomycetota</taxon>
        <taxon>Actinomycetes</taxon>
        <taxon>Kitasatosporales</taxon>
        <taxon>Streptomycetaceae</taxon>
        <taxon>Streptomyces</taxon>
    </lineage>
</organism>
<dbReference type="SUPFAM" id="SSF46894">
    <property type="entry name" value="C-terminal effector domain of the bipartite response regulators"/>
    <property type="match status" value="1"/>
</dbReference>
<dbReference type="Pfam" id="PF00196">
    <property type="entry name" value="GerE"/>
    <property type="match status" value="1"/>
</dbReference>
<evidence type="ECO:0000313" key="2">
    <source>
        <dbReference type="EMBL" id="GHI88093.1"/>
    </source>
</evidence>
<dbReference type="OrthoDB" id="4266042at2"/>
<dbReference type="CDD" id="cd06170">
    <property type="entry name" value="LuxR_C_like"/>
    <property type="match status" value="1"/>
</dbReference>
<dbReference type="GO" id="GO:0003677">
    <property type="term" value="F:DNA binding"/>
    <property type="evidence" value="ECO:0007669"/>
    <property type="project" value="InterPro"/>
</dbReference>
<protein>
    <recommendedName>
        <fullName evidence="1">HTH luxR-type domain-containing protein</fullName>
    </recommendedName>
</protein>
<dbReference type="EMBL" id="BNEE01000006">
    <property type="protein sequence ID" value="GHI88093.1"/>
    <property type="molecule type" value="Genomic_DNA"/>
</dbReference>
<dbReference type="Gene3D" id="1.10.10.10">
    <property type="entry name" value="Winged helix-like DNA-binding domain superfamily/Winged helix DNA-binding domain"/>
    <property type="match status" value="2"/>
</dbReference>